<comment type="similarity">
    <text evidence="1">Belongs to the glycosyltransferase 2 family. WaaE/KdtX subfamily.</text>
</comment>
<keyword evidence="2" id="KW-0175">Coiled coil</keyword>
<name>A0A377IY10_9PAST</name>
<evidence type="ECO:0000256" key="2">
    <source>
        <dbReference type="SAM" id="Coils"/>
    </source>
</evidence>
<organism evidence="4 5">
    <name type="scientific">Haemophilus pittmaniae</name>
    <dbReference type="NCBI Taxonomy" id="249188"/>
    <lineage>
        <taxon>Bacteria</taxon>
        <taxon>Pseudomonadati</taxon>
        <taxon>Pseudomonadota</taxon>
        <taxon>Gammaproteobacteria</taxon>
        <taxon>Pasteurellales</taxon>
        <taxon>Pasteurellaceae</taxon>
        <taxon>Haemophilus</taxon>
    </lineage>
</organism>
<dbReference type="Gene3D" id="3.90.550.10">
    <property type="entry name" value="Spore Coat Polysaccharide Biosynthesis Protein SpsA, Chain A"/>
    <property type="match status" value="1"/>
</dbReference>
<dbReference type="OrthoDB" id="9815923at2"/>
<reference evidence="4 5" key="1">
    <citation type="submission" date="2018-06" db="EMBL/GenBank/DDBJ databases">
        <authorList>
            <consortium name="Pathogen Informatics"/>
            <person name="Doyle S."/>
        </authorList>
    </citation>
    <scope>NUCLEOTIDE SEQUENCE [LARGE SCALE GENOMIC DNA]</scope>
    <source>
        <strain evidence="4 5">NCTC13335</strain>
    </source>
</reference>
<dbReference type="SUPFAM" id="SSF53448">
    <property type="entry name" value="Nucleotide-diphospho-sugar transferases"/>
    <property type="match status" value="1"/>
</dbReference>
<dbReference type="RefSeq" id="WP_115003037.1">
    <property type="nucleotide sequence ID" value="NZ_UGHS01000004.1"/>
</dbReference>
<feature type="domain" description="Glycosyltransferase 2-like" evidence="3">
    <location>
        <begin position="18"/>
        <end position="102"/>
    </location>
</feature>
<dbReference type="InterPro" id="IPR001173">
    <property type="entry name" value="Glyco_trans_2-like"/>
</dbReference>
<accession>A0A377IY10</accession>
<evidence type="ECO:0000256" key="1">
    <source>
        <dbReference type="ARBA" id="ARBA00038494"/>
    </source>
</evidence>
<dbReference type="InterPro" id="IPR029044">
    <property type="entry name" value="Nucleotide-diphossugar_trans"/>
</dbReference>
<dbReference type="SUPFAM" id="SSF48452">
    <property type="entry name" value="TPR-like"/>
    <property type="match status" value="1"/>
</dbReference>
<dbReference type="EMBL" id="UGHS01000004">
    <property type="protein sequence ID" value="STO93154.1"/>
    <property type="molecule type" value="Genomic_DNA"/>
</dbReference>
<evidence type="ECO:0000259" key="3">
    <source>
        <dbReference type="Pfam" id="PF00535"/>
    </source>
</evidence>
<sequence length="391" mass="45122">MTATKNTDKKTICWNAIVKNESAIIERCMSSMVDQIDYWVVVDTGSTDGTQQIIKDFMAKHKIPGELVERPWVNFSHNRSEALELAENKADYIFLCDADMTLEVIDPEWKSQLQGAPAYSVIQKNTAIRYSNIRLVNGRLTGRQRYRYWGATHEYCDSIEGNGTSELLTGIELPDFTDGGSKSDKFERDAKLLTAEIRKLKALEKASEAKKQKAMEEGLIQRCTFYLAQTWHDSGNLKKALDTYKKRVALGGWVEEIYYSLLRIAQLKAQLDYPLDEVQQAFLTAYEYRPQRAESLYFLARHLRLNDRIKLAYIYAMAAVSIPPSNDRLFVNYPIYEWQAKDELAVSAYWVENYQLCHDLCVELLANPTIPQRDKERFQANLNFAKERLTQ</sequence>
<protein>
    <submittedName>
        <fullName evidence="4">UDP-glucose--lipooligosaccharide beta 1-4 glucosyltransferase</fullName>
    </submittedName>
</protein>
<dbReference type="Pfam" id="PF00535">
    <property type="entry name" value="Glycos_transf_2"/>
    <property type="match status" value="1"/>
</dbReference>
<dbReference type="PANTHER" id="PTHR43630">
    <property type="entry name" value="POLY-BETA-1,6-N-ACETYL-D-GLUCOSAMINE SYNTHASE"/>
    <property type="match status" value="1"/>
</dbReference>
<dbReference type="Gene3D" id="1.25.40.10">
    <property type="entry name" value="Tetratricopeptide repeat domain"/>
    <property type="match status" value="1"/>
</dbReference>
<gene>
    <name evidence="4" type="primary">LgtF</name>
    <name evidence="4" type="ORF">NCTC13335_01018</name>
</gene>
<keyword evidence="4" id="KW-0808">Transferase</keyword>
<evidence type="ECO:0000313" key="4">
    <source>
        <dbReference type="EMBL" id="STO93154.1"/>
    </source>
</evidence>
<dbReference type="PANTHER" id="PTHR43630:SF2">
    <property type="entry name" value="GLYCOSYLTRANSFERASE"/>
    <property type="match status" value="1"/>
</dbReference>
<keyword evidence="5" id="KW-1185">Reference proteome</keyword>
<proteinExistence type="inferred from homology"/>
<dbReference type="InterPro" id="IPR011990">
    <property type="entry name" value="TPR-like_helical_dom_sf"/>
</dbReference>
<dbReference type="GO" id="GO:0016740">
    <property type="term" value="F:transferase activity"/>
    <property type="evidence" value="ECO:0007669"/>
    <property type="project" value="UniProtKB-KW"/>
</dbReference>
<evidence type="ECO:0000313" key="5">
    <source>
        <dbReference type="Proteomes" id="UP000255264"/>
    </source>
</evidence>
<feature type="coiled-coil region" evidence="2">
    <location>
        <begin position="183"/>
        <end position="217"/>
    </location>
</feature>
<dbReference type="Proteomes" id="UP000255264">
    <property type="component" value="Unassembled WGS sequence"/>
</dbReference>
<dbReference type="AlphaFoldDB" id="A0A377IY10"/>